<evidence type="ECO:0000256" key="3">
    <source>
        <dbReference type="ARBA" id="ARBA00022505"/>
    </source>
</evidence>
<dbReference type="InterPro" id="IPR009010">
    <property type="entry name" value="Asp_de-COase-like_dom_sf"/>
</dbReference>
<accession>A0A7M3MFU8</accession>
<evidence type="ECO:0000256" key="2">
    <source>
        <dbReference type="ARBA" id="ARBA00022485"/>
    </source>
</evidence>
<keyword evidence="3" id="KW-0500">Molybdenum</keyword>
<evidence type="ECO:0000256" key="1">
    <source>
        <dbReference type="ARBA" id="ARBA00010312"/>
    </source>
</evidence>
<dbReference type="SUPFAM" id="SSF50692">
    <property type="entry name" value="ADC-like"/>
    <property type="match status" value="1"/>
</dbReference>
<dbReference type="PANTHER" id="PTHR43742">
    <property type="entry name" value="TRIMETHYLAMINE-N-OXIDE REDUCTASE"/>
    <property type="match status" value="1"/>
</dbReference>
<keyword evidence="2" id="KW-0004">4Fe-4S</keyword>
<dbReference type="GO" id="GO:0046872">
    <property type="term" value="F:metal ion binding"/>
    <property type="evidence" value="ECO:0007669"/>
    <property type="project" value="UniProtKB-KW"/>
</dbReference>
<dbReference type="Gene3D" id="2.20.25.90">
    <property type="entry name" value="ADC-like domains"/>
    <property type="match status" value="1"/>
</dbReference>
<dbReference type="EMBL" id="QMIE01000007">
    <property type="protein sequence ID" value="TVM17393.1"/>
    <property type="molecule type" value="Genomic_DNA"/>
</dbReference>
<organism evidence="10 11">
    <name type="scientific">Oceanidesulfovibrio indonesiensis</name>
    <dbReference type="NCBI Taxonomy" id="54767"/>
    <lineage>
        <taxon>Bacteria</taxon>
        <taxon>Pseudomonadati</taxon>
        <taxon>Thermodesulfobacteriota</taxon>
        <taxon>Desulfovibrionia</taxon>
        <taxon>Desulfovibrionales</taxon>
        <taxon>Desulfovibrionaceae</taxon>
        <taxon>Oceanidesulfovibrio</taxon>
    </lineage>
</organism>
<keyword evidence="4" id="KW-0479">Metal-binding</keyword>
<dbReference type="InterPro" id="IPR050612">
    <property type="entry name" value="Prok_Mopterin_Oxidored"/>
</dbReference>
<dbReference type="InterPro" id="IPR006657">
    <property type="entry name" value="MoPterin_dinucl-bd_dom"/>
</dbReference>
<dbReference type="AlphaFoldDB" id="A0A7M3MFU8"/>
<evidence type="ECO:0000256" key="5">
    <source>
        <dbReference type="ARBA" id="ARBA00022729"/>
    </source>
</evidence>
<evidence type="ECO:0000313" key="10">
    <source>
        <dbReference type="EMBL" id="TVM17393.1"/>
    </source>
</evidence>
<comment type="similarity">
    <text evidence="1">Belongs to the prokaryotic molybdopterin-containing oxidoreductase family.</text>
</comment>
<gene>
    <name evidence="10" type="ORF">DPQ33_09460</name>
</gene>
<dbReference type="Pfam" id="PF00384">
    <property type="entry name" value="Molybdopterin"/>
    <property type="match status" value="1"/>
</dbReference>
<keyword evidence="11" id="KW-1185">Reference proteome</keyword>
<evidence type="ECO:0000313" key="11">
    <source>
        <dbReference type="Proteomes" id="UP000448292"/>
    </source>
</evidence>
<keyword evidence="8" id="KW-0411">Iron-sulfur</keyword>
<dbReference type="PROSITE" id="PS51669">
    <property type="entry name" value="4FE4S_MOW_BIS_MGD"/>
    <property type="match status" value="1"/>
</dbReference>
<evidence type="ECO:0000256" key="4">
    <source>
        <dbReference type="ARBA" id="ARBA00022723"/>
    </source>
</evidence>
<dbReference type="RefSeq" id="WP_144302975.1">
    <property type="nucleotide sequence ID" value="NZ_QMIE01000007.1"/>
</dbReference>
<comment type="caution">
    <text evidence="10">The sequence shown here is derived from an EMBL/GenBank/DDBJ whole genome shotgun (WGS) entry which is preliminary data.</text>
</comment>
<dbReference type="OrthoDB" id="9803192at2"/>
<dbReference type="Proteomes" id="UP000448292">
    <property type="component" value="Unassembled WGS sequence"/>
</dbReference>
<dbReference type="Gene3D" id="3.40.50.740">
    <property type="match status" value="1"/>
</dbReference>
<dbReference type="PANTHER" id="PTHR43742:SF9">
    <property type="entry name" value="TETRATHIONATE REDUCTASE SUBUNIT A"/>
    <property type="match status" value="1"/>
</dbReference>
<name>A0A7M3MFU8_9BACT</name>
<dbReference type="InterPro" id="IPR006656">
    <property type="entry name" value="Mopterin_OxRdtase"/>
</dbReference>
<dbReference type="Gene3D" id="2.40.40.20">
    <property type="match status" value="1"/>
</dbReference>
<dbReference type="Gene3D" id="3.40.228.10">
    <property type="entry name" value="Dimethylsulfoxide Reductase, domain 2"/>
    <property type="match status" value="1"/>
</dbReference>
<keyword evidence="6" id="KW-0560">Oxidoreductase</keyword>
<dbReference type="CDD" id="cd02778">
    <property type="entry name" value="MopB_CT_Thiosulfate-R-like"/>
    <property type="match status" value="1"/>
</dbReference>
<dbReference type="Pfam" id="PF04879">
    <property type="entry name" value="Molybdop_Fe4S4"/>
    <property type="match status" value="1"/>
</dbReference>
<keyword evidence="7" id="KW-0408">Iron</keyword>
<dbReference type="InterPro" id="IPR006963">
    <property type="entry name" value="Mopterin_OxRdtase_4Fe-4S_dom"/>
</dbReference>
<sequence length="699" mass="78243">MSDFKTVYTICGMCSVRCPAQALVRNDEVFYVRGNPNAGGIKGSLCARGAAGVALTMDEERPQTPLIREGERGEGKWRSVSWDEALDYVADKIKELQARHGKETILFSDRGGPFRDHYRAFLRGIGTPNYCNHDSACARNVQHGAMSVYGFGRKTVSYDLKNAKHVILQTRNIFEAINVKEVNDLLDAMDAGCKLTVVDVRSNISAAKADNVFIIRPGTDYAFNLAVLHVMLRDGLYDKDFAAKWIQDLPALEEFVKPYTPEWAEQETGASAAAIEEFVRQIWDAAPAVIWHPGWMTARYSDSFYVSRTAYLISALLGCVGAKGGLPLAAKPGDVGRKGLKSFMNLYPKPEVKRVDGVGWEQGLTHLDPGPGLVNLAYNAIETGKPYPITGYIVHRHDPLMAFPDKKDVFESWKNLELLVSVTFSWSDTAWYSDVVLPLSPYLERESIIATKNGLSPHFFVRKRAMQPRYDTKAEWEIYSELAKRFGLDEMVFDTVEDLWNFQLQETGVTIEDFEATGMAKLTDTPIYKEVDEKTFKTPSGKIEVISAELEKSGLESLKPYESPERPPEGRYRITFGRCGLHTQGHTVNNPLLFERMPENILWMHPEAAARHGIENGEYVEVGNNGYTARIRAYITQFIHPEAVFMVHGFGHDLPAESRAFGKGAADNLLMPKGIKRYDKAGGAIAMQEHFIEVRKIAA</sequence>
<dbReference type="SMART" id="SM00926">
    <property type="entry name" value="Molybdop_Fe4S4"/>
    <property type="match status" value="1"/>
</dbReference>
<reference evidence="10 11" key="1">
    <citation type="submission" date="2018-06" db="EMBL/GenBank/DDBJ databases">
        <title>Complete genome of Desulfovibrio indonesiensis P37SLT.</title>
        <authorList>
            <person name="Crispim J.S."/>
            <person name="Vidigal P.M.P."/>
            <person name="Silva L.C.F."/>
            <person name="Laguardia C.N."/>
            <person name="Araujo L.C."/>
            <person name="Dias R.S."/>
            <person name="Sousa M.P."/>
            <person name="Paula S.O."/>
            <person name="Silva C."/>
        </authorList>
    </citation>
    <scope>NUCLEOTIDE SEQUENCE [LARGE SCALE GENOMIC DNA]</scope>
    <source>
        <strain evidence="10 11">P37SLT</strain>
    </source>
</reference>
<protein>
    <submittedName>
        <fullName evidence="10">Thiosulfate reductase</fullName>
    </submittedName>
</protein>
<evidence type="ECO:0000256" key="6">
    <source>
        <dbReference type="ARBA" id="ARBA00023002"/>
    </source>
</evidence>
<evidence type="ECO:0000256" key="8">
    <source>
        <dbReference type="ARBA" id="ARBA00023014"/>
    </source>
</evidence>
<feature type="domain" description="4Fe-4S Mo/W bis-MGD-type" evidence="9">
    <location>
        <begin position="4"/>
        <end position="60"/>
    </location>
</feature>
<dbReference type="SUPFAM" id="SSF53706">
    <property type="entry name" value="Formate dehydrogenase/DMSO reductase, domains 1-3"/>
    <property type="match status" value="1"/>
</dbReference>
<evidence type="ECO:0000259" key="9">
    <source>
        <dbReference type="PROSITE" id="PS51669"/>
    </source>
</evidence>
<dbReference type="GO" id="GO:0016491">
    <property type="term" value="F:oxidoreductase activity"/>
    <property type="evidence" value="ECO:0007669"/>
    <property type="project" value="UniProtKB-KW"/>
</dbReference>
<dbReference type="Gene3D" id="3.30.2070.10">
    <property type="entry name" value="Formate dehydrogenase/DMSO reductase"/>
    <property type="match status" value="1"/>
</dbReference>
<dbReference type="GO" id="GO:0043546">
    <property type="term" value="F:molybdopterin cofactor binding"/>
    <property type="evidence" value="ECO:0007669"/>
    <property type="project" value="InterPro"/>
</dbReference>
<dbReference type="Pfam" id="PF01568">
    <property type="entry name" value="Molydop_binding"/>
    <property type="match status" value="1"/>
</dbReference>
<evidence type="ECO:0000256" key="7">
    <source>
        <dbReference type="ARBA" id="ARBA00023004"/>
    </source>
</evidence>
<dbReference type="GO" id="GO:0051539">
    <property type="term" value="F:4 iron, 4 sulfur cluster binding"/>
    <property type="evidence" value="ECO:0007669"/>
    <property type="project" value="UniProtKB-KW"/>
</dbReference>
<proteinExistence type="inferred from homology"/>
<keyword evidence="5" id="KW-0732">Signal</keyword>